<sequence>ENYPKKRREKILELKICRNDLEGELDLGDFVNLEILDCCNNKLSTIDVSKCVAKKHFPEMALINISDIDEIAEQLNKQTANDPDFLKKTFKISEKEAQRTKGDFFLMYSELVSRIVARCCIIENRFCEGKDESFPLGKAMEGKRVLTIPNRKELINRVLNGDWQLIEKGGGPFQAKKEKALGAEAIVPIAKAFKKLSGTHCDKKNNMKKPQKKYTILGGVAVNSQQLAERFFRQKKKLRETGQGLRNYRLTETKTSTIQKGNLRPHSALAYCNKCQGLGGPDLLGSQCQSCHNGEYEIKTETITSAIKRAMTAQERKAKQRNSQKIQNQ</sequence>
<protein>
    <submittedName>
        <fullName evidence="1">10871_t:CDS:1</fullName>
    </submittedName>
</protein>
<name>A0A9N8YU73_9GLOM</name>
<proteinExistence type="predicted"/>
<reference evidence="1" key="1">
    <citation type="submission" date="2021-06" db="EMBL/GenBank/DDBJ databases">
        <authorList>
            <person name="Kallberg Y."/>
            <person name="Tangrot J."/>
            <person name="Rosling A."/>
        </authorList>
    </citation>
    <scope>NUCLEOTIDE SEQUENCE</scope>
    <source>
        <strain evidence="1">IN212</strain>
    </source>
</reference>
<dbReference type="EMBL" id="CAJVPZ010000102">
    <property type="protein sequence ID" value="CAG8452912.1"/>
    <property type="molecule type" value="Genomic_DNA"/>
</dbReference>
<keyword evidence="2" id="KW-1185">Reference proteome</keyword>
<evidence type="ECO:0000313" key="2">
    <source>
        <dbReference type="Proteomes" id="UP000789396"/>
    </source>
</evidence>
<accession>A0A9N8YU73</accession>
<gene>
    <name evidence="1" type="ORF">RFULGI_LOCUS319</name>
</gene>
<evidence type="ECO:0000313" key="1">
    <source>
        <dbReference type="EMBL" id="CAG8452912.1"/>
    </source>
</evidence>
<dbReference type="AlphaFoldDB" id="A0A9N8YU73"/>
<organism evidence="1 2">
    <name type="scientific">Racocetra fulgida</name>
    <dbReference type="NCBI Taxonomy" id="60492"/>
    <lineage>
        <taxon>Eukaryota</taxon>
        <taxon>Fungi</taxon>
        <taxon>Fungi incertae sedis</taxon>
        <taxon>Mucoromycota</taxon>
        <taxon>Glomeromycotina</taxon>
        <taxon>Glomeromycetes</taxon>
        <taxon>Diversisporales</taxon>
        <taxon>Gigasporaceae</taxon>
        <taxon>Racocetra</taxon>
    </lineage>
</organism>
<comment type="caution">
    <text evidence="1">The sequence shown here is derived from an EMBL/GenBank/DDBJ whole genome shotgun (WGS) entry which is preliminary data.</text>
</comment>
<dbReference type="Proteomes" id="UP000789396">
    <property type="component" value="Unassembled WGS sequence"/>
</dbReference>
<feature type="non-terminal residue" evidence="1">
    <location>
        <position position="1"/>
    </location>
</feature>